<protein>
    <submittedName>
        <fullName evidence="1">Putative secreted protein</fullName>
    </submittedName>
</protein>
<dbReference type="AlphaFoldDB" id="A0A224Y5N6"/>
<name>A0A224Y5N6_9HEMI</name>
<proteinExistence type="predicted"/>
<accession>A0A224Y5N6</accession>
<sequence>MRATLLCLERYSTFLLLFKRGECNQTPRYPKLLKAHLAILRVLTTGSRAKIRSYPPKIRHSPYKSVHNLNGE</sequence>
<organism evidence="1">
    <name type="scientific">Panstrongylus lignarius</name>
    <dbReference type="NCBI Taxonomy" id="156445"/>
    <lineage>
        <taxon>Eukaryota</taxon>
        <taxon>Metazoa</taxon>
        <taxon>Ecdysozoa</taxon>
        <taxon>Arthropoda</taxon>
        <taxon>Hexapoda</taxon>
        <taxon>Insecta</taxon>
        <taxon>Pterygota</taxon>
        <taxon>Neoptera</taxon>
        <taxon>Paraneoptera</taxon>
        <taxon>Hemiptera</taxon>
        <taxon>Heteroptera</taxon>
        <taxon>Panheteroptera</taxon>
        <taxon>Cimicomorpha</taxon>
        <taxon>Reduviidae</taxon>
        <taxon>Triatominae</taxon>
        <taxon>Panstrongylus</taxon>
    </lineage>
</organism>
<evidence type="ECO:0000313" key="1">
    <source>
        <dbReference type="EMBL" id="JAW16023.1"/>
    </source>
</evidence>
<dbReference type="EMBL" id="GFTR01000403">
    <property type="protein sequence ID" value="JAW16023.1"/>
    <property type="molecule type" value="Transcribed_RNA"/>
</dbReference>
<reference evidence="1" key="1">
    <citation type="journal article" date="2018" name="PLoS Negl. Trop. Dis.">
        <title>An insight into the salivary gland and fat body transcriptome of Panstrongylus lignarius (Hemiptera: Heteroptera), the main vector of Chagas disease in Peru.</title>
        <authorList>
            <person name="Nevoa J.C."/>
            <person name="Mendes M.T."/>
            <person name="da Silva M.V."/>
            <person name="Soares S.C."/>
            <person name="Oliveira C.J.F."/>
            <person name="Ribeiro J.M.C."/>
        </authorList>
    </citation>
    <scope>NUCLEOTIDE SEQUENCE</scope>
</reference>